<feature type="domain" description="Response regulatory" evidence="3">
    <location>
        <begin position="7"/>
        <end position="122"/>
    </location>
</feature>
<sequence>MSANSARLLLVDDDPSTIRIMGQMLDAYPDQRFATSGEAAIVLAKDAPPDLILLDADMPGMTGFDVCEVLKSDASLAHVPIIFVTSHDAPALEVDALRLGAADYVTKPLIAAQLKARVRAQLRVRQVVKDIDRDCRAGKLRTWPVTPAKPNLLIIADDLSGIQLLRRTLENTGTLHFAGTSEEALRLARSYAPTLILLDTHTSHNDGFEICAALKAEVALEHVPIVYIAPAADVDAEQQALDLGAADVITKPFKSVVLQARIQSIIDTVRRIEAEIHAIVQYWQTVDTHSLQTTEREGKHPL</sequence>
<dbReference type="EMBL" id="MTHB01000256">
    <property type="protein sequence ID" value="OXC73150.1"/>
    <property type="molecule type" value="Genomic_DNA"/>
</dbReference>
<evidence type="ECO:0000256" key="1">
    <source>
        <dbReference type="ARBA" id="ARBA00022553"/>
    </source>
</evidence>
<comment type="caution">
    <text evidence="4">The sequence shown here is derived from an EMBL/GenBank/DDBJ whole genome shotgun (WGS) entry which is preliminary data.</text>
</comment>
<dbReference type="RefSeq" id="WP_089165055.1">
    <property type="nucleotide sequence ID" value="NZ_MTHB01000256.1"/>
</dbReference>
<reference evidence="5" key="1">
    <citation type="submission" date="2017-01" db="EMBL/GenBank/DDBJ databases">
        <title>Genome Analysis of Deinococcus marmoris KOPRI26562.</title>
        <authorList>
            <person name="Kim J.H."/>
            <person name="Oh H.-M."/>
        </authorList>
    </citation>
    <scope>NUCLEOTIDE SEQUENCE [LARGE SCALE GENOMIC DNA]</scope>
    <source>
        <strain evidence="5">PAMC 26633</strain>
    </source>
</reference>
<dbReference type="PANTHER" id="PTHR44591">
    <property type="entry name" value="STRESS RESPONSE REGULATOR PROTEIN 1"/>
    <property type="match status" value="1"/>
</dbReference>
<evidence type="ECO:0000313" key="5">
    <source>
        <dbReference type="Proteomes" id="UP000214720"/>
    </source>
</evidence>
<dbReference type="PANTHER" id="PTHR44591:SF3">
    <property type="entry name" value="RESPONSE REGULATORY DOMAIN-CONTAINING PROTEIN"/>
    <property type="match status" value="1"/>
</dbReference>
<feature type="modified residue" description="4-aspartylphosphate" evidence="2">
    <location>
        <position position="199"/>
    </location>
</feature>
<feature type="modified residue" description="4-aspartylphosphate" evidence="2">
    <location>
        <position position="55"/>
    </location>
</feature>
<evidence type="ECO:0000313" key="4">
    <source>
        <dbReference type="EMBL" id="OXC73150.1"/>
    </source>
</evidence>
<organism evidence="4 5">
    <name type="scientific">Caballeronia sordidicola</name>
    <name type="common">Burkholderia sordidicola</name>
    <dbReference type="NCBI Taxonomy" id="196367"/>
    <lineage>
        <taxon>Bacteria</taxon>
        <taxon>Pseudomonadati</taxon>
        <taxon>Pseudomonadota</taxon>
        <taxon>Betaproteobacteria</taxon>
        <taxon>Burkholderiales</taxon>
        <taxon>Burkholderiaceae</taxon>
        <taxon>Caballeronia</taxon>
    </lineage>
</organism>
<dbReference type="GO" id="GO:0000160">
    <property type="term" value="P:phosphorelay signal transduction system"/>
    <property type="evidence" value="ECO:0007669"/>
    <property type="project" value="InterPro"/>
</dbReference>
<accession>A0A226WQN9</accession>
<dbReference type="SUPFAM" id="SSF52172">
    <property type="entry name" value="CheY-like"/>
    <property type="match status" value="2"/>
</dbReference>
<evidence type="ECO:0000256" key="2">
    <source>
        <dbReference type="PROSITE-ProRule" id="PRU00169"/>
    </source>
</evidence>
<dbReference type="InterPro" id="IPR050595">
    <property type="entry name" value="Bact_response_regulator"/>
</dbReference>
<dbReference type="Proteomes" id="UP000214720">
    <property type="component" value="Unassembled WGS sequence"/>
</dbReference>
<evidence type="ECO:0000259" key="3">
    <source>
        <dbReference type="PROSITE" id="PS50110"/>
    </source>
</evidence>
<keyword evidence="1 2" id="KW-0597">Phosphoprotein</keyword>
<dbReference type="AlphaFoldDB" id="A0A226WQN9"/>
<gene>
    <name evidence="4" type="ORF">BSU04_38055</name>
</gene>
<dbReference type="OrthoDB" id="9801101at2"/>
<dbReference type="Pfam" id="PF00072">
    <property type="entry name" value="Response_reg"/>
    <property type="match status" value="2"/>
</dbReference>
<dbReference type="Gene3D" id="3.40.50.2300">
    <property type="match status" value="2"/>
</dbReference>
<name>A0A226WQN9_CABSO</name>
<dbReference type="PROSITE" id="PS50110">
    <property type="entry name" value="RESPONSE_REGULATORY"/>
    <property type="match status" value="2"/>
</dbReference>
<dbReference type="InterPro" id="IPR001789">
    <property type="entry name" value="Sig_transdc_resp-reg_receiver"/>
</dbReference>
<proteinExistence type="predicted"/>
<feature type="domain" description="Response regulatory" evidence="3">
    <location>
        <begin position="151"/>
        <end position="266"/>
    </location>
</feature>
<dbReference type="SMART" id="SM00448">
    <property type="entry name" value="REC"/>
    <property type="match status" value="2"/>
</dbReference>
<protein>
    <submittedName>
        <fullName evidence="4">Putative two-component response regulator</fullName>
    </submittedName>
</protein>
<dbReference type="InterPro" id="IPR011006">
    <property type="entry name" value="CheY-like_superfamily"/>
</dbReference>